<dbReference type="GO" id="GO:0016747">
    <property type="term" value="F:acyltransferase activity, transferring groups other than amino-acyl groups"/>
    <property type="evidence" value="ECO:0007669"/>
    <property type="project" value="InterPro"/>
</dbReference>
<dbReference type="Proteomes" id="UP000295124">
    <property type="component" value="Unassembled WGS sequence"/>
</dbReference>
<feature type="transmembrane region" description="Helical" evidence="2">
    <location>
        <begin position="163"/>
        <end position="181"/>
    </location>
</feature>
<evidence type="ECO:0000256" key="1">
    <source>
        <dbReference type="SAM" id="MobiDB-lite"/>
    </source>
</evidence>
<feature type="transmembrane region" description="Helical" evidence="2">
    <location>
        <begin position="102"/>
        <end position="122"/>
    </location>
</feature>
<feature type="region of interest" description="Disordered" evidence="1">
    <location>
        <begin position="1"/>
        <end position="25"/>
    </location>
</feature>
<feature type="transmembrane region" description="Helical" evidence="2">
    <location>
        <begin position="220"/>
        <end position="237"/>
    </location>
</feature>
<feature type="transmembrane region" description="Helical" evidence="2">
    <location>
        <begin position="329"/>
        <end position="349"/>
    </location>
</feature>
<keyword evidence="4" id="KW-0808">Transferase</keyword>
<dbReference type="InterPro" id="IPR002656">
    <property type="entry name" value="Acyl_transf_3_dom"/>
</dbReference>
<dbReference type="PANTHER" id="PTHR23028:SF53">
    <property type="entry name" value="ACYL_TRANSF_3 DOMAIN-CONTAINING PROTEIN"/>
    <property type="match status" value="1"/>
</dbReference>
<organism evidence="4 5">
    <name type="scientific">Kribbella antibiotica</name>
    <dbReference type="NCBI Taxonomy" id="190195"/>
    <lineage>
        <taxon>Bacteria</taxon>
        <taxon>Bacillati</taxon>
        <taxon>Actinomycetota</taxon>
        <taxon>Actinomycetes</taxon>
        <taxon>Propionibacteriales</taxon>
        <taxon>Kribbellaceae</taxon>
        <taxon>Kribbella</taxon>
    </lineage>
</organism>
<dbReference type="RefSeq" id="WP_132164196.1">
    <property type="nucleotide sequence ID" value="NZ_SMKX01000002.1"/>
</dbReference>
<feature type="transmembrane region" description="Helical" evidence="2">
    <location>
        <begin position="60"/>
        <end position="81"/>
    </location>
</feature>
<feature type="transmembrane region" description="Helical" evidence="2">
    <location>
        <begin position="292"/>
        <end position="309"/>
    </location>
</feature>
<keyword evidence="4" id="KW-0012">Acyltransferase</keyword>
<name>A0A4R4ZYE6_9ACTN</name>
<reference evidence="4 5" key="1">
    <citation type="submission" date="2019-03" db="EMBL/GenBank/DDBJ databases">
        <title>Draft genome sequences of novel Actinobacteria.</title>
        <authorList>
            <person name="Sahin N."/>
            <person name="Ay H."/>
            <person name="Saygin H."/>
        </authorList>
    </citation>
    <scope>NUCLEOTIDE SEQUENCE [LARGE SCALE GENOMIC DNA]</scope>
    <source>
        <strain evidence="4 5">JCM 13523</strain>
    </source>
</reference>
<protein>
    <submittedName>
        <fullName evidence="4">Acyltransferase</fullName>
    </submittedName>
</protein>
<dbReference type="PANTHER" id="PTHR23028">
    <property type="entry name" value="ACETYLTRANSFERASE"/>
    <property type="match status" value="1"/>
</dbReference>
<sequence length="392" mass="44012">MPSQQTADVVPRAIAEQPSGSSQPMSHTEYLALKRFPALDGLRAIAALMVVVFHNQGPDWLQGWIGVQIFFVISGYLITTLMLREEDRNGRISFKKFYARRIFRILPVYFFLLAVTLISQLIHGNLTSKAPGNELPLFLFFFNEFGHGGEYGQAWSLGIEQKFYLFWPILAFSAIYIQPRIVQRKAKFASRLGVNVVLMTVMLAALPFTMSNDPKGWPGHYFSILIGCLVAVLMHNPRTWALFRPLTRPWVACTAAAVFVAIHGTVHLWAAFIEKHHLAGDIPGFVAVPPPYVFLVAFLLLPALLANAFPQRLLSTRLLVFLGERSYSIYLVQLLAHSAVLGIYSLFGAKLNATPVPWVAVSLMSILMAHLCFIWVEKPMINVGKRFIARKL</sequence>
<feature type="transmembrane region" description="Helical" evidence="2">
    <location>
        <begin position="188"/>
        <end position="208"/>
    </location>
</feature>
<gene>
    <name evidence="4" type="ORF">E1263_00735</name>
</gene>
<evidence type="ECO:0000313" key="5">
    <source>
        <dbReference type="Proteomes" id="UP000295124"/>
    </source>
</evidence>
<accession>A0A4R4ZYE6</accession>
<dbReference type="GO" id="GO:0009103">
    <property type="term" value="P:lipopolysaccharide biosynthetic process"/>
    <property type="evidence" value="ECO:0007669"/>
    <property type="project" value="TreeGrafter"/>
</dbReference>
<dbReference type="EMBL" id="SMKX01000002">
    <property type="protein sequence ID" value="TDD63189.1"/>
    <property type="molecule type" value="Genomic_DNA"/>
</dbReference>
<evidence type="ECO:0000259" key="3">
    <source>
        <dbReference type="Pfam" id="PF01757"/>
    </source>
</evidence>
<dbReference type="InterPro" id="IPR050879">
    <property type="entry name" value="Acyltransferase_3"/>
</dbReference>
<feature type="transmembrane region" description="Helical" evidence="2">
    <location>
        <begin position="355"/>
        <end position="376"/>
    </location>
</feature>
<evidence type="ECO:0000313" key="4">
    <source>
        <dbReference type="EMBL" id="TDD63189.1"/>
    </source>
</evidence>
<dbReference type="Pfam" id="PF01757">
    <property type="entry name" value="Acyl_transf_3"/>
    <property type="match status" value="1"/>
</dbReference>
<evidence type="ECO:0000256" key="2">
    <source>
        <dbReference type="SAM" id="Phobius"/>
    </source>
</evidence>
<dbReference type="GO" id="GO:0016020">
    <property type="term" value="C:membrane"/>
    <property type="evidence" value="ECO:0007669"/>
    <property type="project" value="TreeGrafter"/>
</dbReference>
<keyword evidence="5" id="KW-1185">Reference proteome</keyword>
<dbReference type="AlphaFoldDB" id="A0A4R4ZYE6"/>
<proteinExistence type="predicted"/>
<keyword evidence="2" id="KW-0472">Membrane</keyword>
<feature type="transmembrane region" description="Helical" evidence="2">
    <location>
        <begin position="249"/>
        <end position="272"/>
    </location>
</feature>
<feature type="domain" description="Acyltransferase 3" evidence="3">
    <location>
        <begin position="37"/>
        <end position="368"/>
    </location>
</feature>
<keyword evidence="2" id="KW-1133">Transmembrane helix</keyword>
<keyword evidence="2" id="KW-0812">Transmembrane</keyword>
<dbReference type="OrthoDB" id="5242306at2"/>
<comment type="caution">
    <text evidence="4">The sequence shown here is derived from an EMBL/GenBank/DDBJ whole genome shotgun (WGS) entry which is preliminary data.</text>
</comment>